<protein>
    <submittedName>
        <fullName evidence="2">Uncharacterized protein</fullName>
    </submittedName>
</protein>
<evidence type="ECO:0000256" key="1">
    <source>
        <dbReference type="SAM" id="MobiDB-lite"/>
    </source>
</evidence>
<feature type="compositionally biased region" description="Polar residues" evidence="1">
    <location>
        <begin position="116"/>
        <end position="128"/>
    </location>
</feature>
<name>A0A7T8KHT1_CALRO</name>
<evidence type="ECO:0000313" key="3">
    <source>
        <dbReference type="Proteomes" id="UP000595437"/>
    </source>
</evidence>
<evidence type="ECO:0000313" key="2">
    <source>
        <dbReference type="EMBL" id="QQP56110.1"/>
    </source>
</evidence>
<feature type="compositionally biased region" description="Polar residues" evidence="1">
    <location>
        <begin position="38"/>
        <end position="50"/>
    </location>
</feature>
<feature type="region of interest" description="Disordered" evidence="1">
    <location>
        <begin position="116"/>
        <end position="159"/>
    </location>
</feature>
<dbReference type="AlphaFoldDB" id="A0A7T8KHT1"/>
<gene>
    <name evidence="2" type="ORF">FKW44_000667</name>
</gene>
<accession>A0A7T8KHT1</accession>
<keyword evidence="3" id="KW-1185">Reference proteome</keyword>
<feature type="compositionally biased region" description="Acidic residues" evidence="1">
    <location>
        <begin position="143"/>
        <end position="152"/>
    </location>
</feature>
<dbReference type="EMBL" id="CP045890">
    <property type="protein sequence ID" value="QQP56110.1"/>
    <property type="molecule type" value="Genomic_DNA"/>
</dbReference>
<reference evidence="3" key="1">
    <citation type="submission" date="2021-01" db="EMBL/GenBank/DDBJ databases">
        <title>Caligus Genome Assembly.</title>
        <authorList>
            <person name="Gallardo-Escarate C."/>
        </authorList>
    </citation>
    <scope>NUCLEOTIDE SEQUENCE [LARGE SCALE GENOMIC DNA]</scope>
</reference>
<feature type="region of interest" description="Disordered" evidence="1">
    <location>
        <begin position="1"/>
        <end position="103"/>
    </location>
</feature>
<organism evidence="2 3">
    <name type="scientific">Caligus rogercresseyi</name>
    <name type="common">Sea louse</name>
    <dbReference type="NCBI Taxonomy" id="217165"/>
    <lineage>
        <taxon>Eukaryota</taxon>
        <taxon>Metazoa</taxon>
        <taxon>Ecdysozoa</taxon>
        <taxon>Arthropoda</taxon>
        <taxon>Crustacea</taxon>
        <taxon>Multicrustacea</taxon>
        <taxon>Hexanauplia</taxon>
        <taxon>Copepoda</taxon>
        <taxon>Siphonostomatoida</taxon>
        <taxon>Caligidae</taxon>
        <taxon>Caligus</taxon>
    </lineage>
</organism>
<sequence length="159" mass="17426">MKKMNAVKEAISNTIGRFFTTNKPKSNGVISEEDGGNKTLNGVPSSNGSLKPSDEEPRLGAQEEEDDGLKKRKKSFSSSNGELEGSPLKKVPSESRWNSNGGVVDELMRQSSLAEKVTSWNGGKSITFSSSSSSYNSRREDADDRDGYDDELDRGRKRK</sequence>
<feature type="compositionally biased region" description="Polar residues" evidence="1">
    <location>
        <begin position="11"/>
        <end position="29"/>
    </location>
</feature>
<proteinExistence type="predicted"/>
<dbReference type="Proteomes" id="UP000595437">
    <property type="component" value="Chromosome 1"/>
</dbReference>